<feature type="binding site" evidence="15">
    <location>
        <position position="190"/>
    </location>
    <ligand>
        <name>substrate</name>
    </ligand>
</feature>
<evidence type="ECO:0000256" key="12">
    <source>
        <dbReference type="ARBA" id="ARBA00023268"/>
    </source>
</evidence>
<dbReference type="InterPro" id="IPR002125">
    <property type="entry name" value="CMP_dCMP_dom"/>
</dbReference>
<keyword evidence="11 13" id="KW-0560">Oxidoreductase</keyword>
<feature type="binding site" evidence="16">
    <location>
        <position position="87"/>
    </location>
    <ligand>
        <name>Zn(2+)</name>
        <dbReference type="ChEBI" id="CHEBI:29105"/>
        <note>catalytic</note>
    </ligand>
</feature>
<organism evidence="18 19">
    <name type="scientific">Flavobacterium terrae</name>
    <dbReference type="NCBI Taxonomy" id="415425"/>
    <lineage>
        <taxon>Bacteria</taxon>
        <taxon>Pseudomonadati</taxon>
        <taxon>Bacteroidota</taxon>
        <taxon>Flavobacteriia</taxon>
        <taxon>Flavobacteriales</taxon>
        <taxon>Flavobacteriaceae</taxon>
        <taxon>Flavobacterium</taxon>
    </lineage>
</organism>
<comment type="function">
    <text evidence="1 13">Converts 2,5-diamino-6-(ribosylamino)-4(3h)-pyrimidinone 5'-phosphate into 5-amino-6-(ribosylamino)-2,4(1h,3h)-pyrimidinedione 5'-phosphate.</text>
</comment>
<dbReference type="GO" id="GO:0008270">
    <property type="term" value="F:zinc ion binding"/>
    <property type="evidence" value="ECO:0007669"/>
    <property type="project" value="InterPro"/>
</dbReference>
<dbReference type="PIRSF" id="PIRSF006769">
    <property type="entry name" value="RibD"/>
    <property type="match status" value="1"/>
</dbReference>
<evidence type="ECO:0000313" key="19">
    <source>
        <dbReference type="Proteomes" id="UP000184488"/>
    </source>
</evidence>
<comment type="catalytic activity">
    <reaction evidence="13">
        <text>5-amino-6-(5-phospho-D-ribitylamino)uracil + NADP(+) = 5-amino-6-(5-phospho-D-ribosylamino)uracil + NADPH + H(+)</text>
        <dbReference type="Rhea" id="RHEA:17845"/>
        <dbReference type="ChEBI" id="CHEBI:15378"/>
        <dbReference type="ChEBI" id="CHEBI:57783"/>
        <dbReference type="ChEBI" id="CHEBI:58349"/>
        <dbReference type="ChEBI" id="CHEBI:58421"/>
        <dbReference type="ChEBI" id="CHEBI:58453"/>
        <dbReference type="EC" id="1.1.1.193"/>
    </reaction>
</comment>
<comment type="cofactor">
    <cofactor evidence="13 16">
        <name>Zn(2+)</name>
        <dbReference type="ChEBI" id="CHEBI:29105"/>
    </cofactor>
    <text evidence="13 16">Binds 1 zinc ion.</text>
</comment>
<gene>
    <name evidence="18" type="ORF">SAMN05444363_1408</name>
</gene>
<evidence type="ECO:0000256" key="1">
    <source>
        <dbReference type="ARBA" id="ARBA00002151"/>
    </source>
</evidence>
<evidence type="ECO:0000256" key="15">
    <source>
        <dbReference type="PIRSR" id="PIRSR006769-2"/>
    </source>
</evidence>
<feature type="binding site" evidence="15">
    <location>
        <position position="157"/>
    </location>
    <ligand>
        <name>NADP(+)</name>
        <dbReference type="ChEBI" id="CHEBI:58349"/>
    </ligand>
</feature>
<evidence type="ECO:0000256" key="8">
    <source>
        <dbReference type="ARBA" id="ARBA00022801"/>
    </source>
</evidence>
<evidence type="ECO:0000259" key="17">
    <source>
        <dbReference type="PROSITE" id="PS51747"/>
    </source>
</evidence>
<dbReference type="GO" id="GO:0008703">
    <property type="term" value="F:5-amino-6-(5-phosphoribosylamino)uracil reductase activity"/>
    <property type="evidence" value="ECO:0007669"/>
    <property type="project" value="UniProtKB-EC"/>
</dbReference>
<dbReference type="SUPFAM" id="SSF53597">
    <property type="entry name" value="Dihydrofolate reductase-like"/>
    <property type="match status" value="1"/>
</dbReference>
<name>A0A1M6DEP7_9FLAO</name>
<evidence type="ECO:0000256" key="6">
    <source>
        <dbReference type="ARBA" id="ARBA00022619"/>
    </source>
</evidence>
<dbReference type="EC" id="3.5.4.26" evidence="13"/>
<dbReference type="STRING" id="415425.SAMN05444363_1408"/>
<feature type="binding site" evidence="16">
    <location>
        <position position="51"/>
    </location>
    <ligand>
        <name>Zn(2+)</name>
        <dbReference type="ChEBI" id="CHEBI:29105"/>
        <note>catalytic</note>
    </ligand>
</feature>
<evidence type="ECO:0000256" key="5">
    <source>
        <dbReference type="ARBA" id="ARBA00007417"/>
    </source>
</evidence>
<dbReference type="InterPro" id="IPR002734">
    <property type="entry name" value="RibDG_C"/>
</dbReference>
<evidence type="ECO:0000256" key="10">
    <source>
        <dbReference type="ARBA" id="ARBA00022857"/>
    </source>
</evidence>
<dbReference type="RefSeq" id="WP_073309888.1">
    <property type="nucleotide sequence ID" value="NZ_FQZI01000002.1"/>
</dbReference>
<evidence type="ECO:0000256" key="14">
    <source>
        <dbReference type="PIRSR" id="PIRSR006769-1"/>
    </source>
</evidence>
<protein>
    <recommendedName>
        <fullName evidence="13">Riboflavin biosynthesis protein RibD</fullName>
    </recommendedName>
    <domain>
        <recommendedName>
            <fullName evidence="13">Diaminohydroxyphosphoribosylaminopyrimidine deaminase</fullName>
            <shortName evidence="13">DRAP deaminase</shortName>
            <ecNumber evidence="13">3.5.4.26</ecNumber>
        </recommendedName>
        <alternativeName>
            <fullName evidence="13">Riboflavin-specific deaminase</fullName>
        </alternativeName>
    </domain>
    <domain>
        <recommendedName>
            <fullName evidence="13">5-amino-6-(5-phosphoribosylamino)uracil reductase</fullName>
            <ecNumber evidence="13">1.1.1.193</ecNumber>
        </recommendedName>
        <alternativeName>
            <fullName evidence="13">HTP reductase</fullName>
        </alternativeName>
    </domain>
</protein>
<dbReference type="GO" id="GO:0009231">
    <property type="term" value="P:riboflavin biosynthetic process"/>
    <property type="evidence" value="ECO:0007669"/>
    <property type="project" value="UniProtKB-UniPathway"/>
</dbReference>
<reference evidence="19" key="1">
    <citation type="submission" date="2016-11" db="EMBL/GenBank/DDBJ databases">
        <authorList>
            <person name="Varghese N."/>
            <person name="Submissions S."/>
        </authorList>
    </citation>
    <scope>NUCLEOTIDE SEQUENCE [LARGE SCALE GENOMIC DNA]</scope>
    <source>
        <strain evidence="19">DSM 18829</strain>
    </source>
</reference>
<dbReference type="PROSITE" id="PS51747">
    <property type="entry name" value="CYT_DCMP_DEAMINASES_2"/>
    <property type="match status" value="1"/>
</dbReference>
<comment type="pathway">
    <text evidence="2 13">Cofactor biosynthesis; riboflavin biosynthesis; 5-amino-6-(D-ribitylamino)uracil from GTP: step 2/4.</text>
</comment>
<comment type="pathway">
    <text evidence="3 13">Cofactor biosynthesis; riboflavin biosynthesis; 5-amino-6-(D-ribitylamino)uracil from GTP: step 3/4.</text>
</comment>
<dbReference type="GO" id="GO:0008835">
    <property type="term" value="F:diaminohydroxyphosphoribosylaminopyrimidine deaminase activity"/>
    <property type="evidence" value="ECO:0007669"/>
    <property type="project" value="UniProtKB-EC"/>
</dbReference>
<dbReference type="EMBL" id="FQZI01000002">
    <property type="protein sequence ID" value="SHI71774.1"/>
    <property type="molecule type" value="Genomic_DNA"/>
</dbReference>
<dbReference type="InterPro" id="IPR016193">
    <property type="entry name" value="Cytidine_deaminase-like"/>
</dbReference>
<evidence type="ECO:0000313" key="18">
    <source>
        <dbReference type="EMBL" id="SHI71774.1"/>
    </source>
</evidence>
<comment type="similarity">
    <text evidence="5 13">In the C-terminal section; belongs to the HTP reductase family.</text>
</comment>
<dbReference type="InterPro" id="IPR024072">
    <property type="entry name" value="DHFR-like_dom_sf"/>
</dbReference>
<evidence type="ECO:0000256" key="7">
    <source>
        <dbReference type="ARBA" id="ARBA00022723"/>
    </source>
</evidence>
<dbReference type="NCBIfam" id="TIGR00326">
    <property type="entry name" value="eubact_ribD"/>
    <property type="match status" value="1"/>
</dbReference>
<dbReference type="PANTHER" id="PTHR38011:SF7">
    <property type="entry name" value="2,5-DIAMINO-6-RIBOSYLAMINO-4(3H)-PYRIMIDINONE 5'-PHOSPHATE REDUCTASE"/>
    <property type="match status" value="1"/>
</dbReference>
<keyword evidence="12" id="KW-0511">Multifunctional enzyme</keyword>
<feature type="active site" description="Proton donor" evidence="14">
    <location>
        <position position="53"/>
    </location>
</feature>
<evidence type="ECO:0000256" key="4">
    <source>
        <dbReference type="ARBA" id="ARBA00005259"/>
    </source>
</evidence>
<keyword evidence="8 13" id="KW-0378">Hydrolase</keyword>
<feature type="binding site" evidence="15">
    <location>
        <position position="202"/>
    </location>
    <ligand>
        <name>NADP(+)</name>
        <dbReference type="ChEBI" id="CHEBI:58349"/>
    </ligand>
</feature>
<dbReference type="UniPathway" id="UPA00275">
    <property type="reaction ID" value="UER00401"/>
</dbReference>
<dbReference type="CDD" id="cd01284">
    <property type="entry name" value="Riboflavin_deaminase-reductase"/>
    <property type="match status" value="1"/>
</dbReference>
<dbReference type="FunFam" id="3.40.140.10:FF:000025">
    <property type="entry name" value="Riboflavin biosynthesis protein RibD"/>
    <property type="match status" value="1"/>
</dbReference>
<keyword evidence="7 13" id="KW-0479">Metal-binding</keyword>
<evidence type="ECO:0000256" key="9">
    <source>
        <dbReference type="ARBA" id="ARBA00022833"/>
    </source>
</evidence>
<dbReference type="PROSITE" id="PS00903">
    <property type="entry name" value="CYT_DCMP_DEAMINASES_1"/>
    <property type="match status" value="1"/>
</dbReference>
<dbReference type="Pfam" id="PF00383">
    <property type="entry name" value="dCMP_cyt_deam_1"/>
    <property type="match status" value="1"/>
</dbReference>
<keyword evidence="9 13" id="KW-0862">Zinc</keyword>
<feature type="binding site" evidence="15">
    <location>
        <position position="213"/>
    </location>
    <ligand>
        <name>substrate</name>
    </ligand>
</feature>
<sequence length="335" mass="37679">MKIHEKYISRCIELAKNGLGTTYPNPLVGSVIVYDGKIIGEGWHKKAGEAHAEVNAINSVKDKSLLSKSTIYVSLEPCSHFGKTPPCSDLIIHHKIPNVVIGTIDPFAKVAGNGIKKLIESGANVTIGILEEECNKLNKRFFTFHNKKRPYIILKWAETQDGFIAPKTKENQSPVWITNKYSRQLVHKWRTEEQGILAGTQTVIDDNPSLTARDWKGNQPVRIVLDKNKRISKENAIFDSSATTLLLTDHEINFSKDVANQICKYLFDNDIQSVIIEGGSKTLQTFIDSQLWDEARVFKGLTFFSEGTKAPIITGKNIKRYKISNDELLIFSNYD</sequence>
<dbReference type="Pfam" id="PF01872">
    <property type="entry name" value="RibD_C"/>
    <property type="match status" value="1"/>
</dbReference>
<keyword evidence="6 13" id="KW-0686">Riboflavin biosynthesis</keyword>
<evidence type="ECO:0000256" key="13">
    <source>
        <dbReference type="PIRNR" id="PIRNR006769"/>
    </source>
</evidence>
<dbReference type="Proteomes" id="UP000184488">
    <property type="component" value="Unassembled WGS sequence"/>
</dbReference>
<feature type="binding site" evidence="15">
    <location>
        <position position="277"/>
    </location>
    <ligand>
        <name>substrate</name>
    </ligand>
</feature>
<feature type="binding site" evidence="15">
    <location>
        <position position="176"/>
    </location>
    <ligand>
        <name>NADP(+)</name>
        <dbReference type="ChEBI" id="CHEBI:58349"/>
    </ligand>
</feature>
<keyword evidence="19" id="KW-1185">Reference proteome</keyword>
<comment type="similarity">
    <text evidence="4 13">In the N-terminal section; belongs to the cytidine and deoxycytidylate deaminase family.</text>
</comment>
<accession>A0A1M6DEP7</accession>
<feature type="binding site" evidence="16">
    <location>
        <position position="78"/>
    </location>
    <ligand>
        <name>Zn(2+)</name>
        <dbReference type="ChEBI" id="CHEBI:29105"/>
        <note>catalytic</note>
    </ligand>
</feature>
<feature type="domain" description="CMP/dCMP-type deaminase" evidence="17">
    <location>
        <begin position="2"/>
        <end position="126"/>
    </location>
</feature>
<dbReference type="InterPro" id="IPR050765">
    <property type="entry name" value="Riboflavin_Biosynth_HTPR"/>
</dbReference>
<dbReference type="SUPFAM" id="SSF53927">
    <property type="entry name" value="Cytidine deaminase-like"/>
    <property type="match status" value="1"/>
</dbReference>
<feature type="binding site" evidence="15">
    <location>
        <position position="206"/>
    </location>
    <ligand>
        <name>substrate</name>
    </ligand>
</feature>
<dbReference type="Gene3D" id="3.40.430.10">
    <property type="entry name" value="Dihydrofolate Reductase, subunit A"/>
    <property type="match status" value="1"/>
</dbReference>
<dbReference type="AlphaFoldDB" id="A0A1M6DEP7"/>
<dbReference type="EC" id="1.1.1.193" evidence="13"/>
<dbReference type="InterPro" id="IPR016192">
    <property type="entry name" value="APOBEC/CMP_deaminase_Zn-bd"/>
</dbReference>
<evidence type="ECO:0000256" key="11">
    <source>
        <dbReference type="ARBA" id="ARBA00023002"/>
    </source>
</evidence>
<evidence type="ECO:0000256" key="2">
    <source>
        <dbReference type="ARBA" id="ARBA00004882"/>
    </source>
</evidence>
<evidence type="ECO:0000256" key="16">
    <source>
        <dbReference type="PIRSR" id="PIRSR006769-3"/>
    </source>
</evidence>
<feature type="binding site" evidence="15">
    <location>
        <position position="210"/>
    </location>
    <ligand>
        <name>substrate</name>
    </ligand>
</feature>
<dbReference type="OrthoDB" id="9800865at2"/>
<dbReference type="InterPro" id="IPR004794">
    <property type="entry name" value="Eubact_RibD"/>
</dbReference>
<comment type="catalytic activity">
    <reaction evidence="13">
        <text>2,5-diamino-6-hydroxy-4-(5-phosphoribosylamino)-pyrimidine + H2O + H(+) = 5-amino-6-(5-phospho-D-ribosylamino)uracil + NH4(+)</text>
        <dbReference type="Rhea" id="RHEA:21868"/>
        <dbReference type="ChEBI" id="CHEBI:15377"/>
        <dbReference type="ChEBI" id="CHEBI:15378"/>
        <dbReference type="ChEBI" id="CHEBI:28938"/>
        <dbReference type="ChEBI" id="CHEBI:58453"/>
        <dbReference type="ChEBI" id="CHEBI:58614"/>
        <dbReference type="EC" id="3.5.4.26"/>
    </reaction>
</comment>
<keyword evidence="10 13" id="KW-0521">NADP</keyword>
<proteinExistence type="inferred from homology"/>
<evidence type="ECO:0000256" key="3">
    <source>
        <dbReference type="ARBA" id="ARBA00004910"/>
    </source>
</evidence>
<dbReference type="Gene3D" id="3.40.140.10">
    <property type="entry name" value="Cytidine Deaminase, domain 2"/>
    <property type="match status" value="1"/>
</dbReference>
<dbReference type="PANTHER" id="PTHR38011">
    <property type="entry name" value="DIHYDROFOLATE REDUCTASE FAMILY PROTEIN (AFU_ORTHOLOGUE AFUA_8G06820)"/>
    <property type="match status" value="1"/>
</dbReference>